<evidence type="ECO:0000256" key="1">
    <source>
        <dbReference type="SAM" id="MobiDB-lite"/>
    </source>
</evidence>
<gene>
    <name evidence="2" type="ORF">K437DRAFT_294320</name>
</gene>
<dbReference type="Proteomes" id="UP000027361">
    <property type="component" value="Unassembled WGS sequence"/>
</dbReference>
<organism evidence="2 3">
    <name type="scientific">Tilletiaria anomala (strain ATCC 24038 / CBS 436.72 / UBC 951)</name>
    <dbReference type="NCBI Taxonomy" id="1037660"/>
    <lineage>
        <taxon>Eukaryota</taxon>
        <taxon>Fungi</taxon>
        <taxon>Dikarya</taxon>
        <taxon>Basidiomycota</taxon>
        <taxon>Ustilaginomycotina</taxon>
        <taxon>Exobasidiomycetes</taxon>
        <taxon>Georgefischeriales</taxon>
        <taxon>Tilletiariaceae</taxon>
        <taxon>Tilletiaria</taxon>
    </lineage>
</organism>
<dbReference type="RefSeq" id="XP_013243583.1">
    <property type="nucleotide sequence ID" value="XM_013388129.1"/>
</dbReference>
<name>A0A066W5Y4_TILAU</name>
<evidence type="ECO:0000313" key="3">
    <source>
        <dbReference type="Proteomes" id="UP000027361"/>
    </source>
</evidence>
<comment type="caution">
    <text evidence="2">The sequence shown here is derived from an EMBL/GenBank/DDBJ whole genome shotgun (WGS) entry which is preliminary data.</text>
</comment>
<dbReference type="GeneID" id="25267205"/>
<dbReference type="HOGENOM" id="CLU_1511636_0_0_1"/>
<reference evidence="2 3" key="1">
    <citation type="submission" date="2014-05" db="EMBL/GenBank/DDBJ databases">
        <title>Draft genome sequence of a rare smut relative, Tilletiaria anomala UBC 951.</title>
        <authorList>
            <consortium name="DOE Joint Genome Institute"/>
            <person name="Toome M."/>
            <person name="Kuo A."/>
            <person name="Henrissat B."/>
            <person name="Lipzen A."/>
            <person name="Tritt A."/>
            <person name="Yoshinaga Y."/>
            <person name="Zane M."/>
            <person name="Barry K."/>
            <person name="Grigoriev I.V."/>
            <person name="Spatafora J.W."/>
            <person name="Aimea M.C."/>
        </authorList>
    </citation>
    <scope>NUCLEOTIDE SEQUENCE [LARGE SCALE GENOMIC DNA]</scope>
    <source>
        <strain evidence="2 3">UBC 951</strain>
    </source>
</reference>
<proteinExistence type="predicted"/>
<dbReference type="InParanoid" id="A0A066W5Y4"/>
<dbReference type="EMBL" id="JMSN01000035">
    <property type="protein sequence ID" value="KDN46494.1"/>
    <property type="molecule type" value="Genomic_DNA"/>
</dbReference>
<protein>
    <submittedName>
        <fullName evidence="2">Uncharacterized protein</fullName>
    </submittedName>
</protein>
<accession>A0A066W5Y4</accession>
<dbReference type="AlphaFoldDB" id="A0A066W5Y4"/>
<evidence type="ECO:0000313" key="2">
    <source>
        <dbReference type="EMBL" id="KDN46494.1"/>
    </source>
</evidence>
<keyword evidence="3" id="KW-1185">Reference proteome</keyword>
<feature type="region of interest" description="Disordered" evidence="1">
    <location>
        <begin position="57"/>
        <end position="87"/>
    </location>
</feature>
<sequence>MTRSPYTPRCKLSVFTAASSLSFCAMTAVSPVAVAQHAFAPSLSWAPASRPLVASHKALPSDADKAARPTLGCNPSQGPKHRDTAEAQGISSPALSATGQIIALDVTASHIAIVSLSLSRGEAKSITINPTLDFVPGEGAQKYYLGVFETQNAYQAQIIHPLPNPITFALLRTALPRR</sequence>